<dbReference type="EMBL" id="BGPR01005206">
    <property type="protein sequence ID" value="GBN07906.1"/>
    <property type="molecule type" value="Genomic_DNA"/>
</dbReference>
<accession>A0A4Y2L2R2</accession>
<dbReference type="OrthoDB" id="6433533at2759"/>
<name>A0A4Y2L2R2_ARAVE</name>
<dbReference type="Proteomes" id="UP000499080">
    <property type="component" value="Unassembled WGS sequence"/>
</dbReference>
<protein>
    <submittedName>
        <fullName evidence="1">Uncharacterized protein</fullName>
    </submittedName>
</protein>
<organism evidence="1 2">
    <name type="scientific">Araneus ventricosus</name>
    <name type="common">Orbweaver spider</name>
    <name type="synonym">Epeira ventricosa</name>
    <dbReference type="NCBI Taxonomy" id="182803"/>
    <lineage>
        <taxon>Eukaryota</taxon>
        <taxon>Metazoa</taxon>
        <taxon>Ecdysozoa</taxon>
        <taxon>Arthropoda</taxon>
        <taxon>Chelicerata</taxon>
        <taxon>Arachnida</taxon>
        <taxon>Araneae</taxon>
        <taxon>Araneomorphae</taxon>
        <taxon>Entelegynae</taxon>
        <taxon>Araneoidea</taxon>
        <taxon>Araneidae</taxon>
        <taxon>Araneus</taxon>
    </lineage>
</organism>
<sequence>MIGRMLAHGSSAWCLNPTEKMKRKLSSIQRSFHLSMSGAYCTTPTAALQAILGLPPLYLLFQYEARLTTLYRLQLPIPPNIYNHQVYSHKTCRGRQQVGPHILLFSCIPLKSR</sequence>
<keyword evidence="2" id="KW-1185">Reference proteome</keyword>
<evidence type="ECO:0000313" key="1">
    <source>
        <dbReference type="EMBL" id="GBN07906.1"/>
    </source>
</evidence>
<gene>
    <name evidence="1" type="ORF">AVEN_201026_1</name>
</gene>
<proteinExistence type="predicted"/>
<comment type="caution">
    <text evidence="1">The sequence shown here is derived from an EMBL/GenBank/DDBJ whole genome shotgun (WGS) entry which is preliminary data.</text>
</comment>
<dbReference type="AlphaFoldDB" id="A0A4Y2L2R2"/>
<reference evidence="1 2" key="1">
    <citation type="journal article" date="2019" name="Sci. Rep.">
        <title>Orb-weaving spider Araneus ventricosus genome elucidates the spidroin gene catalogue.</title>
        <authorList>
            <person name="Kono N."/>
            <person name="Nakamura H."/>
            <person name="Ohtoshi R."/>
            <person name="Moran D.A.P."/>
            <person name="Shinohara A."/>
            <person name="Yoshida Y."/>
            <person name="Fujiwara M."/>
            <person name="Mori M."/>
            <person name="Tomita M."/>
            <person name="Arakawa K."/>
        </authorList>
    </citation>
    <scope>NUCLEOTIDE SEQUENCE [LARGE SCALE GENOMIC DNA]</scope>
</reference>
<evidence type="ECO:0000313" key="2">
    <source>
        <dbReference type="Proteomes" id="UP000499080"/>
    </source>
</evidence>